<dbReference type="eggNOG" id="arCOG00168">
    <property type="taxonomic scope" value="Archaea"/>
</dbReference>
<feature type="transmembrane region" description="Helical" evidence="8">
    <location>
        <begin position="136"/>
        <end position="155"/>
    </location>
</feature>
<dbReference type="AlphaFoldDB" id="A7IB21"/>
<dbReference type="KEGG" id="mbn:Mboo_2418"/>
<feature type="transmembrane region" description="Helical" evidence="8">
    <location>
        <begin position="522"/>
        <end position="544"/>
    </location>
</feature>
<dbReference type="OrthoDB" id="11402at2157"/>
<feature type="transmembrane region" description="Helical" evidence="8">
    <location>
        <begin position="185"/>
        <end position="205"/>
    </location>
</feature>
<dbReference type="Proteomes" id="UP000002408">
    <property type="component" value="Chromosome"/>
</dbReference>
<feature type="transmembrane region" description="Helical" evidence="8">
    <location>
        <begin position="270"/>
        <end position="293"/>
    </location>
</feature>
<dbReference type="InterPro" id="IPR000515">
    <property type="entry name" value="MetI-like"/>
</dbReference>
<proteinExistence type="inferred from homology"/>
<dbReference type="PANTHER" id="PTHR43470:SF3">
    <property type="entry name" value="PHOSPHATE TRANSPORT SYSTEM PERMEASE PROTEIN PSTA-RELATED"/>
    <property type="match status" value="1"/>
</dbReference>
<reference evidence="11" key="1">
    <citation type="journal article" date="2015" name="Microbiology">
        <title>Genome of Methanoregula boonei 6A8 reveals adaptations to oligotrophic peatland environments.</title>
        <authorList>
            <person name="Braeuer S."/>
            <person name="Cadillo-Quiroz H."/>
            <person name="Kyrpides N."/>
            <person name="Woyke T."/>
            <person name="Goodwin L."/>
            <person name="Detter C."/>
            <person name="Podell S."/>
            <person name="Yavitt J.B."/>
            <person name="Zinder S.H."/>
        </authorList>
    </citation>
    <scope>NUCLEOTIDE SEQUENCE [LARGE SCALE GENOMIC DNA]</scope>
    <source>
        <strain evidence="11">DSM 21154 / JCM 14090 / 6A8</strain>
    </source>
</reference>
<keyword evidence="11" id="KW-1185">Reference proteome</keyword>
<evidence type="ECO:0000259" key="9">
    <source>
        <dbReference type="PROSITE" id="PS50928"/>
    </source>
</evidence>
<name>A7IB21_METB6</name>
<feature type="transmembrane region" description="Helical" evidence="8">
    <location>
        <begin position="487"/>
        <end position="510"/>
    </location>
</feature>
<evidence type="ECO:0000256" key="2">
    <source>
        <dbReference type="ARBA" id="ARBA00007069"/>
    </source>
</evidence>
<dbReference type="STRING" id="456442.Mboo_2418"/>
<keyword evidence="4 8" id="KW-1003">Cell membrane</keyword>
<feature type="transmembrane region" description="Helical" evidence="8">
    <location>
        <begin position="12"/>
        <end position="37"/>
    </location>
</feature>
<dbReference type="PROSITE" id="PS50928">
    <property type="entry name" value="ABC_TM1"/>
    <property type="match status" value="1"/>
</dbReference>
<evidence type="ECO:0000313" key="10">
    <source>
        <dbReference type="EMBL" id="ABS56932.1"/>
    </source>
</evidence>
<keyword evidence="7 8" id="KW-0472">Membrane</keyword>
<dbReference type="GeneID" id="32154678"/>
<dbReference type="EMBL" id="CP000780">
    <property type="protein sequence ID" value="ABS56932.1"/>
    <property type="molecule type" value="Genomic_DNA"/>
</dbReference>
<dbReference type="InterPro" id="IPR035906">
    <property type="entry name" value="MetI-like_sf"/>
</dbReference>
<dbReference type="Pfam" id="PF00528">
    <property type="entry name" value="BPD_transp_1"/>
    <property type="match status" value="1"/>
</dbReference>
<dbReference type="CDD" id="cd06261">
    <property type="entry name" value="TM_PBP2"/>
    <property type="match status" value="1"/>
</dbReference>
<feature type="transmembrane region" description="Helical" evidence="8">
    <location>
        <begin position="565"/>
        <end position="590"/>
    </location>
</feature>
<evidence type="ECO:0000256" key="5">
    <source>
        <dbReference type="ARBA" id="ARBA00022692"/>
    </source>
</evidence>
<dbReference type="GO" id="GO:0005886">
    <property type="term" value="C:plasma membrane"/>
    <property type="evidence" value="ECO:0007669"/>
    <property type="project" value="UniProtKB-SubCell"/>
</dbReference>
<comment type="similarity">
    <text evidence="2 8">Belongs to the binding-protein-dependent transport system permease family. CysTW subfamily.</text>
</comment>
<keyword evidence="6 8" id="KW-1133">Transmembrane helix</keyword>
<dbReference type="NCBIfam" id="TIGR00974">
    <property type="entry name" value="3a0107s02c"/>
    <property type="match status" value="1"/>
</dbReference>
<evidence type="ECO:0000256" key="6">
    <source>
        <dbReference type="ARBA" id="ARBA00022989"/>
    </source>
</evidence>
<comment type="subcellular location">
    <subcellularLocation>
        <location evidence="1 8">Cell membrane</location>
        <topology evidence="1 8">Multi-pass membrane protein</topology>
    </subcellularLocation>
</comment>
<evidence type="ECO:0000256" key="7">
    <source>
        <dbReference type="ARBA" id="ARBA00023136"/>
    </source>
</evidence>
<dbReference type="GO" id="GO:0035435">
    <property type="term" value="P:phosphate ion transmembrane transport"/>
    <property type="evidence" value="ECO:0007669"/>
    <property type="project" value="InterPro"/>
</dbReference>
<dbReference type="RefSeq" id="WP_012107994.1">
    <property type="nucleotide sequence ID" value="NC_009712.1"/>
</dbReference>
<evidence type="ECO:0000256" key="4">
    <source>
        <dbReference type="ARBA" id="ARBA00022475"/>
    </source>
</evidence>
<dbReference type="SUPFAM" id="SSF161098">
    <property type="entry name" value="MetI-like"/>
    <property type="match status" value="1"/>
</dbReference>
<feature type="domain" description="ABC transmembrane type-1" evidence="9">
    <location>
        <begin position="66"/>
        <end position="289"/>
    </location>
</feature>
<sequence length="940" mass="101369" precursor="true">MTSYRREFTDKIIVILCLCASLVVVAMLFWIITMLFVSGLPSFSWYFITTPENAAGGMGNGIANAIVGTILISLSATIIAAPFGLGTAIYMRRYAEDNGITQAFRFLLEVLSGTPSIVIGIFGFLIFVIYMKQILGGFSLIAGAVALAILIMPVIERATEDAIDRVPPDLEEGSYALGASKWQTISGITIPTAFSGILTGFTLGFGRAAEESAVVILTAGYTQYMPEFGILSTTGSQGGVKVYPFQDMVATLPYTVYHSFQNPSLVKPSAGFAAAFVLVVIVFSINIAGKAFLSYGFGGCRTNDPSVFDALKKRLFPSPTASSTPISAGKPQDIPLPGKKSNFAETLKVGVGQIHSAHADSEMKKSGEPVIVSLTAPAISLGPPERVEPEPAPALDKAQISKAISFYEEDTPPGVPRKPDSHTKLQWRLRNPISSIRTRIRTWLQSVHLRRSKTASSPQPESVASPVVPQKEKTKSRFNLRDFLRPFLFTLIPFILVAGLLIVLAAVIPTLSPPGTGGVLDFVKSIVIAIVICAICAIIALFLLRRSAQILKMRKKNPLLGNRTGAIIAVIVGICLVLVGAFILSAHLFVPPVTTVSAAQEAGTSSAGVINTPIFSFNLQPQDLILLQKMNNPAFSINLQDGDLQIRIINQTITSMNMSLPATAGGTDSILAAGTGTTQDKSARLAAFLAQQNAGEENSVSSTATATPSPTVTLTPAPAAAAAQNQAVTGKYALDLGESYWYGDNSRPCLATVYNTSVLPFYFWWDMSWNRFVQQTPAQTGDVFLVIFIRIEDTGNMSALVPSADSFVVVNNGQTYTHNPYFDTSVLTQNEINYYSVHYDQLPYQWIREIGNQKRDYAFLTGFNVFGENTTAITTFTTNAPPSPGFDTNGQGYFIMPGRSNAIDGYLIYEVPSSVAADLKDTYVQVSFNSFSPAQWRLSK</sequence>
<feature type="transmembrane region" description="Helical" evidence="8">
    <location>
        <begin position="62"/>
        <end position="85"/>
    </location>
</feature>
<dbReference type="GO" id="GO:0005315">
    <property type="term" value="F:phosphate transmembrane transporter activity"/>
    <property type="evidence" value="ECO:0007669"/>
    <property type="project" value="InterPro"/>
</dbReference>
<keyword evidence="5 8" id="KW-0812">Transmembrane</keyword>
<dbReference type="InterPro" id="IPR005672">
    <property type="entry name" value="Phosphate_PstA"/>
</dbReference>
<organism evidence="10 11">
    <name type="scientific">Methanoregula boonei (strain DSM 21154 / JCM 14090 / 6A8)</name>
    <dbReference type="NCBI Taxonomy" id="456442"/>
    <lineage>
        <taxon>Archaea</taxon>
        <taxon>Methanobacteriati</taxon>
        <taxon>Methanobacteriota</taxon>
        <taxon>Stenosarchaea group</taxon>
        <taxon>Methanomicrobia</taxon>
        <taxon>Methanomicrobiales</taxon>
        <taxon>Methanoregulaceae</taxon>
        <taxon>Methanoregula</taxon>
    </lineage>
</organism>
<dbReference type="PANTHER" id="PTHR43470">
    <property type="entry name" value="PHOSPHATE TRANSPORT SYSTEM PERMEASE PROTEIN PSTA-RELATED"/>
    <property type="match status" value="1"/>
</dbReference>
<dbReference type="HOGENOM" id="CLU_312080_0_0_2"/>
<dbReference type="Gene3D" id="1.10.3720.10">
    <property type="entry name" value="MetI-like"/>
    <property type="match status" value="1"/>
</dbReference>
<protein>
    <recommendedName>
        <fullName evidence="8">Phosphate transport system permease protein PstA</fullName>
    </recommendedName>
</protein>
<gene>
    <name evidence="10" type="ordered locus">Mboo_2418</name>
</gene>
<feature type="transmembrane region" description="Helical" evidence="8">
    <location>
        <begin position="106"/>
        <end position="130"/>
    </location>
</feature>
<evidence type="ECO:0000256" key="8">
    <source>
        <dbReference type="RuleBase" id="RU363043"/>
    </source>
</evidence>
<evidence type="ECO:0000256" key="1">
    <source>
        <dbReference type="ARBA" id="ARBA00004651"/>
    </source>
</evidence>
<evidence type="ECO:0000256" key="3">
    <source>
        <dbReference type="ARBA" id="ARBA00022448"/>
    </source>
</evidence>
<accession>A7IB21</accession>
<evidence type="ECO:0000313" key="11">
    <source>
        <dbReference type="Proteomes" id="UP000002408"/>
    </source>
</evidence>
<keyword evidence="3" id="KW-0813">Transport</keyword>